<dbReference type="PANTHER" id="PTHR19367:SF24">
    <property type="entry name" value="T CELL RECEPTOR ALPHA VARIABLE 8-4"/>
    <property type="match status" value="1"/>
</dbReference>
<keyword evidence="3" id="KW-0675">Receptor</keyword>
<sequence>MSLAPVPMLVFMILFAPRGTGAQSVTQPDVHITVSEGAPLELRCNYSSSVQVYLFWYVQHPNQGLRLLLKYISGDILVKGTKGFEAEFRKKPNSFHLKKSSVQVSDSAVYYCALRDTVTGTAEGAKRKL</sequence>
<keyword evidence="5" id="KW-0391">Immunity</keyword>
<protein>
    <recommendedName>
        <fullName evidence="7">Ig-like domain-containing protein</fullName>
    </recommendedName>
</protein>
<dbReference type="InterPro" id="IPR007110">
    <property type="entry name" value="Ig-like_dom"/>
</dbReference>
<dbReference type="InterPro" id="IPR013783">
    <property type="entry name" value="Ig-like_fold"/>
</dbReference>
<dbReference type="SMART" id="SM00409">
    <property type="entry name" value="IG"/>
    <property type="match status" value="1"/>
</dbReference>
<proteinExistence type="predicted"/>
<dbReference type="PANTHER" id="PTHR19367">
    <property type="entry name" value="T-CELL RECEPTOR ALPHA CHAIN V REGION"/>
    <property type="match status" value="1"/>
</dbReference>
<dbReference type="SUPFAM" id="SSF48726">
    <property type="entry name" value="Immunoglobulin"/>
    <property type="match status" value="1"/>
</dbReference>
<dbReference type="InterPro" id="IPR036179">
    <property type="entry name" value="Ig-like_dom_sf"/>
</dbReference>
<dbReference type="PROSITE" id="PS50835">
    <property type="entry name" value="IG_LIKE"/>
    <property type="match status" value="1"/>
</dbReference>
<evidence type="ECO:0000313" key="9">
    <source>
        <dbReference type="Proteomes" id="UP000386466"/>
    </source>
</evidence>
<dbReference type="SMART" id="SM00406">
    <property type="entry name" value="IGv"/>
    <property type="match status" value="1"/>
</dbReference>
<feature type="chain" id="PRO_5019861341" description="Ig-like domain-containing protein" evidence="6">
    <location>
        <begin position="23"/>
        <end position="129"/>
    </location>
</feature>
<organism evidence="8 9">
    <name type="scientific">Lynx pardinus</name>
    <name type="common">Iberian lynx</name>
    <name type="synonym">Felis pardina</name>
    <dbReference type="NCBI Taxonomy" id="191816"/>
    <lineage>
        <taxon>Eukaryota</taxon>
        <taxon>Metazoa</taxon>
        <taxon>Chordata</taxon>
        <taxon>Craniata</taxon>
        <taxon>Vertebrata</taxon>
        <taxon>Euteleostomi</taxon>
        <taxon>Mammalia</taxon>
        <taxon>Eutheria</taxon>
        <taxon>Laurasiatheria</taxon>
        <taxon>Carnivora</taxon>
        <taxon>Feliformia</taxon>
        <taxon>Felidae</taxon>
        <taxon>Felinae</taxon>
        <taxon>Lynx</taxon>
    </lineage>
</organism>
<evidence type="ECO:0000256" key="1">
    <source>
        <dbReference type="ARBA" id="ARBA00022729"/>
    </source>
</evidence>
<keyword evidence="1 6" id="KW-0732">Signal</keyword>
<dbReference type="Proteomes" id="UP000386466">
    <property type="component" value="Unassembled WGS sequence"/>
</dbReference>
<keyword evidence="4" id="KW-0393">Immunoglobulin domain</keyword>
<dbReference type="Gene3D" id="2.60.40.10">
    <property type="entry name" value="Immunoglobulins"/>
    <property type="match status" value="1"/>
</dbReference>
<evidence type="ECO:0000256" key="6">
    <source>
        <dbReference type="SAM" id="SignalP"/>
    </source>
</evidence>
<gene>
    <name evidence="8" type="ORF">LYPA_23C013580</name>
</gene>
<dbReference type="InterPro" id="IPR013106">
    <property type="entry name" value="Ig_V-set"/>
</dbReference>
<name>A0A485NY70_LYNPA</name>
<dbReference type="AlphaFoldDB" id="A0A485NY70"/>
<evidence type="ECO:0000259" key="7">
    <source>
        <dbReference type="PROSITE" id="PS50835"/>
    </source>
</evidence>
<evidence type="ECO:0000256" key="5">
    <source>
        <dbReference type="ARBA" id="ARBA00043266"/>
    </source>
</evidence>
<accession>A0A485NY70</accession>
<evidence type="ECO:0000256" key="2">
    <source>
        <dbReference type="ARBA" id="ARBA00023130"/>
    </source>
</evidence>
<dbReference type="EMBL" id="CAAGRJ010020548">
    <property type="protein sequence ID" value="VFV35032.1"/>
    <property type="molecule type" value="Genomic_DNA"/>
</dbReference>
<dbReference type="GO" id="GO:0002250">
    <property type="term" value="P:adaptive immune response"/>
    <property type="evidence" value="ECO:0007669"/>
    <property type="project" value="UniProtKB-KW"/>
</dbReference>
<evidence type="ECO:0000256" key="4">
    <source>
        <dbReference type="ARBA" id="ARBA00023319"/>
    </source>
</evidence>
<evidence type="ECO:0000256" key="3">
    <source>
        <dbReference type="ARBA" id="ARBA00023170"/>
    </source>
</evidence>
<keyword evidence="5" id="KW-1279">T cell receptor</keyword>
<evidence type="ECO:0000313" key="8">
    <source>
        <dbReference type="EMBL" id="VFV35032.1"/>
    </source>
</evidence>
<reference evidence="8 9" key="1">
    <citation type="submission" date="2019-01" db="EMBL/GenBank/DDBJ databases">
        <authorList>
            <person name="Alioto T."/>
            <person name="Alioto T."/>
        </authorList>
    </citation>
    <scope>NUCLEOTIDE SEQUENCE [LARGE SCALE GENOMIC DNA]</scope>
</reference>
<feature type="signal peptide" evidence="6">
    <location>
        <begin position="1"/>
        <end position="22"/>
    </location>
</feature>
<dbReference type="InterPro" id="IPR003599">
    <property type="entry name" value="Ig_sub"/>
</dbReference>
<keyword evidence="9" id="KW-1185">Reference proteome</keyword>
<keyword evidence="2" id="KW-1064">Adaptive immunity</keyword>
<feature type="domain" description="Ig-like" evidence="7">
    <location>
        <begin position="17"/>
        <end position="129"/>
    </location>
</feature>
<dbReference type="InterPro" id="IPR051287">
    <property type="entry name" value="TCR_variable_region"/>
</dbReference>
<dbReference type="GO" id="GO:0042101">
    <property type="term" value="C:T cell receptor complex"/>
    <property type="evidence" value="ECO:0007669"/>
    <property type="project" value="UniProtKB-KW"/>
</dbReference>
<dbReference type="Pfam" id="PF07686">
    <property type="entry name" value="V-set"/>
    <property type="match status" value="1"/>
</dbReference>